<evidence type="ECO:0000313" key="2">
    <source>
        <dbReference type="Proteomes" id="UP001205105"/>
    </source>
</evidence>
<dbReference type="AlphaFoldDB" id="A0AAD5DPI8"/>
<organism evidence="1 2">
    <name type="scientific">Chlorella ohadii</name>
    <dbReference type="NCBI Taxonomy" id="2649997"/>
    <lineage>
        <taxon>Eukaryota</taxon>
        <taxon>Viridiplantae</taxon>
        <taxon>Chlorophyta</taxon>
        <taxon>core chlorophytes</taxon>
        <taxon>Trebouxiophyceae</taxon>
        <taxon>Chlorellales</taxon>
        <taxon>Chlorellaceae</taxon>
        <taxon>Chlorella clade</taxon>
        <taxon>Chlorella</taxon>
    </lineage>
</organism>
<comment type="caution">
    <text evidence="1">The sequence shown here is derived from an EMBL/GenBank/DDBJ whole genome shotgun (WGS) entry which is preliminary data.</text>
</comment>
<evidence type="ECO:0000313" key="1">
    <source>
        <dbReference type="EMBL" id="KAI7840148.1"/>
    </source>
</evidence>
<keyword evidence="2" id="KW-1185">Reference proteome</keyword>
<sequence length="106" mass="12132">MPKASCIHRRAAARSLARAAVPRLTTAWGSGSCRVDTVNGQPDVEIESCSNRGNGTIRLRIEADYYCQRNNGPWTDLYYYITAEVDTRNNNRVTRWIRVTRGYDYK</sequence>
<dbReference type="EMBL" id="JADXDR010000083">
    <property type="protein sequence ID" value="KAI7840148.1"/>
    <property type="molecule type" value="Genomic_DNA"/>
</dbReference>
<reference evidence="1" key="1">
    <citation type="submission" date="2020-11" db="EMBL/GenBank/DDBJ databases">
        <title>Chlorella ohadii genome sequencing and assembly.</title>
        <authorList>
            <person name="Murik O."/>
            <person name="Treves H."/>
            <person name="Kedem I."/>
            <person name="Shotland Y."/>
            <person name="Kaplan A."/>
        </authorList>
    </citation>
    <scope>NUCLEOTIDE SEQUENCE</scope>
    <source>
        <strain evidence="1">1</strain>
    </source>
</reference>
<name>A0AAD5DPI8_9CHLO</name>
<dbReference type="Proteomes" id="UP001205105">
    <property type="component" value="Unassembled WGS sequence"/>
</dbReference>
<proteinExistence type="predicted"/>
<accession>A0AAD5DPI8</accession>
<protein>
    <submittedName>
        <fullName evidence="1">Uncharacterized protein</fullName>
    </submittedName>
</protein>
<gene>
    <name evidence="1" type="ORF">COHA_005931</name>
</gene>